<dbReference type="OrthoDB" id="227596at2"/>
<feature type="transmembrane region" description="Helical" evidence="10">
    <location>
        <begin position="150"/>
        <end position="167"/>
    </location>
</feature>
<dbReference type="GO" id="GO:0046983">
    <property type="term" value="F:protein dimerization activity"/>
    <property type="evidence" value="ECO:0007669"/>
    <property type="project" value="InterPro"/>
</dbReference>
<feature type="transmembrane region" description="Helical" evidence="10">
    <location>
        <begin position="29"/>
        <end position="49"/>
    </location>
</feature>
<protein>
    <recommendedName>
        <fullName evidence="2">histidine kinase</fullName>
        <ecNumber evidence="2">2.7.13.3</ecNumber>
    </recommendedName>
</protein>
<dbReference type="Gene3D" id="3.30.565.10">
    <property type="entry name" value="Histidine kinase-like ATPase, C-terminal domain"/>
    <property type="match status" value="1"/>
</dbReference>
<gene>
    <name evidence="13" type="ORF">EDF62_0407</name>
</gene>
<keyword evidence="10" id="KW-1133">Transmembrane helix</keyword>
<keyword evidence="8" id="KW-0902">Two-component regulatory system</keyword>
<keyword evidence="7" id="KW-0067">ATP-binding</keyword>
<dbReference type="CDD" id="cd16917">
    <property type="entry name" value="HATPase_UhpB-NarQ-NarX-like"/>
    <property type="match status" value="1"/>
</dbReference>
<keyword evidence="10" id="KW-0472">Membrane</keyword>
<feature type="region of interest" description="Disordered" evidence="9">
    <location>
        <begin position="401"/>
        <end position="426"/>
    </location>
</feature>
<evidence type="ECO:0000313" key="13">
    <source>
        <dbReference type="EMBL" id="TDP95713.1"/>
    </source>
</evidence>
<dbReference type="GO" id="GO:0016020">
    <property type="term" value="C:membrane"/>
    <property type="evidence" value="ECO:0007669"/>
    <property type="project" value="InterPro"/>
</dbReference>
<dbReference type="GO" id="GO:0000155">
    <property type="term" value="F:phosphorelay sensor kinase activity"/>
    <property type="evidence" value="ECO:0007669"/>
    <property type="project" value="InterPro"/>
</dbReference>
<dbReference type="SUPFAM" id="SSF55874">
    <property type="entry name" value="ATPase domain of HSP90 chaperone/DNA topoisomerase II/histidine kinase"/>
    <property type="match status" value="1"/>
</dbReference>
<dbReference type="GO" id="GO:0005524">
    <property type="term" value="F:ATP binding"/>
    <property type="evidence" value="ECO:0007669"/>
    <property type="project" value="UniProtKB-KW"/>
</dbReference>
<keyword evidence="14" id="KW-1185">Reference proteome</keyword>
<dbReference type="EMBL" id="SNYA01000001">
    <property type="protein sequence ID" value="TDP95713.1"/>
    <property type="molecule type" value="Genomic_DNA"/>
</dbReference>
<evidence type="ECO:0000256" key="4">
    <source>
        <dbReference type="ARBA" id="ARBA00022679"/>
    </source>
</evidence>
<dbReference type="InterPro" id="IPR011712">
    <property type="entry name" value="Sig_transdc_His_kin_sub3_dim/P"/>
</dbReference>
<evidence type="ECO:0000313" key="14">
    <source>
        <dbReference type="Proteomes" id="UP000295601"/>
    </source>
</evidence>
<feature type="transmembrane region" description="Helical" evidence="10">
    <location>
        <begin position="118"/>
        <end position="138"/>
    </location>
</feature>
<evidence type="ECO:0000256" key="6">
    <source>
        <dbReference type="ARBA" id="ARBA00022777"/>
    </source>
</evidence>
<evidence type="ECO:0000256" key="2">
    <source>
        <dbReference type="ARBA" id="ARBA00012438"/>
    </source>
</evidence>
<feature type="transmembrane region" description="Helical" evidence="10">
    <location>
        <begin position="55"/>
        <end position="72"/>
    </location>
</feature>
<dbReference type="EC" id="2.7.13.3" evidence="2"/>
<evidence type="ECO:0000256" key="7">
    <source>
        <dbReference type="ARBA" id="ARBA00022840"/>
    </source>
</evidence>
<feature type="transmembrane region" description="Helical" evidence="10">
    <location>
        <begin position="79"/>
        <end position="98"/>
    </location>
</feature>
<accession>A0A4R6S8F8</accession>
<evidence type="ECO:0000256" key="9">
    <source>
        <dbReference type="SAM" id="MobiDB-lite"/>
    </source>
</evidence>
<dbReference type="RefSeq" id="WP_133615591.1">
    <property type="nucleotide sequence ID" value="NZ_SNYA01000001.1"/>
</dbReference>
<comment type="caution">
    <text evidence="13">The sequence shown here is derived from an EMBL/GenBank/DDBJ whole genome shotgun (WGS) entry which is preliminary data.</text>
</comment>
<dbReference type="PANTHER" id="PTHR24421">
    <property type="entry name" value="NITRATE/NITRITE SENSOR PROTEIN NARX-RELATED"/>
    <property type="match status" value="1"/>
</dbReference>
<evidence type="ECO:0000256" key="3">
    <source>
        <dbReference type="ARBA" id="ARBA00022553"/>
    </source>
</evidence>
<evidence type="ECO:0000259" key="11">
    <source>
        <dbReference type="Pfam" id="PF02518"/>
    </source>
</evidence>
<dbReference type="AlphaFoldDB" id="A0A4R6S8F8"/>
<keyword evidence="3" id="KW-0597">Phosphoprotein</keyword>
<dbReference type="InterPro" id="IPR036890">
    <property type="entry name" value="HATPase_C_sf"/>
</dbReference>
<dbReference type="Pfam" id="PF07730">
    <property type="entry name" value="HisKA_3"/>
    <property type="match status" value="1"/>
</dbReference>
<dbReference type="InterPro" id="IPR050482">
    <property type="entry name" value="Sensor_HK_TwoCompSys"/>
</dbReference>
<keyword evidence="5" id="KW-0547">Nucleotide-binding</keyword>
<feature type="domain" description="Histidine kinase/HSP90-like ATPase" evidence="11">
    <location>
        <begin position="316"/>
        <end position="419"/>
    </location>
</feature>
<dbReference type="Pfam" id="PF02518">
    <property type="entry name" value="HATPase_c"/>
    <property type="match status" value="1"/>
</dbReference>
<keyword evidence="6 13" id="KW-0418">Kinase</keyword>
<sequence length="426" mass="45449">MTETGDLRLRVEDLQVRPRRLRSWLRAHPVHVAVWPALLACTPLALTMLLSPAELSWWGTLSLPLVCLALVFRKRAPLTVLLVVATLCTLSPLVSSWPPSPVFPVAALAVFTLAAERGLGWAASGYVMAIIITAVATVPNSLAGERSVPAFGIDPFTIGALLLGFWVRQRREREVWLAEVVNERIERAALAERTRIAAEMHDEVAHSLTVVISLAGGATAAWDTHPDRARAAVASIAQVGRDSLERMHGVLGVLRGADRKLDDALHTSGATLPTLQELAARFRSAGLPVELCVIGPDPTRLATAHTPAEDPRLRHAVSRIVQEALTNTLRHAADATGATVLVKGTSDDVTLIVTDNGRGLSPRAFPEHPRYRAVSIPATAAPSSPRGYGITGIRERAAALGGTAESGPTASGWRTSAHLPRIRGAA</sequence>
<dbReference type="InterPro" id="IPR003594">
    <property type="entry name" value="HATPase_dom"/>
</dbReference>
<proteinExistence type="predicted"/>
<name>A0A4R6S8F8_9MICO</name>
<evidence type="ECO:0000256" key="1">
    <source>
        <dbReference type="ARBA" id="ARBA00000085"/>
    </source>
</evidence>
<organism evidence="13 14">
    <name type="scientific">Leucobacter luti</name>
    <dbReference type="NCBI Taxonomy" id="340320"/>
    <lineage>
        <taxon>Bacteria</taxon>
        <taxon>Bacillati</taxon>
        <taxon>Actinomycetota</taxon>
        <taxon>Actinomycetes</taxon>
        <taxon>Micrococcales</taxon>
        <taxon>Microbacteriaceae</taxon>
        <taxon>Leucobacter</taxon>
    </lineage>
</organism>
<dbReference type="PANTHER" id="PTHR24421:SF10">
    <property type="entry name" value="NITRATE_NITRITE SENSOR PROTEIN NARQ"/>
    <property type="match status" value="1"/>
</dbReference>
<evidence type="ECO:0000259" key="12">
    <source>
        <dbReference type="Pfam" id="PF07730"/>
    </source>
</evidence>
<evidence type="ECO:0000256" key="8">
    <source>
        <dbReference type="ARBA" id="ARBA00023012"/>
    </source>
</evidence>
<feature type="domain" description="Signal transduction histidine kinase subgroup 3 dimerisation and phosphoacceptor" evidence="12">
    <location>
        <begin position="192"/>
        <end position="257"/>
    </location>
</feature>
<keyword evidence="10" id="KW-0812">Transmembrane</keyword>
<dbReference type="Proteomes" id="UP000295601">
    <property type="component" value="Unassembled WGS sequence"/>
</dbReference>
<keyword evidence="4" id="KW-0808">Transferase</keyword>
<comment type="catalytic activity">
    <reaction evidence="1">
        <text>ATP + protein L-histidine = ADP + protein N-phospho-L-histidine.</text>
        <dbReference type="EC" id="2.7.13.3"/>
    </reaction>
</comment>
<reference evidence="13 14" key="1">
    <citation type="submission" date="2019-03" db="EMBL/GenBank/DDBJ databases">
        <title>Genomic analyses of the natural microbiome of Caenorhabditis elegans.</title>
        <authorList>
            <person name="Samuel B."/>
        </authorList>
    </citation>
    <scope>NUCLEOTIDE SEQUENCE [LARGE SCALE GENOMIC DNA]</scope>
    <source>
        <strain evidence="13 14">JUb18</strain>
    </source>
</reference>
<evidence type="ECO:0000256" key="5">
    <source>
        <dbReference type="ARBA" id="ARBA00022741"/>
    </source>
</evidence>
<dbReference type="Gene3D" id="1.20.5.1930">
    <property type="match status" value="1"/>
</dbReference>
<evidence type="ECO:0000256" key="10">
    <source>
        <dbReference type="SAM" id="Phobius"/>
    </source>
</evidence>